<feature type="compositionally biased region" description="Polar residues" evidence="1">
    <location>
        <begin position="366"/>
        <end position="379"/>
    </location>
</feature>
<comment type="caution">
    <text evidence="3">The sequence shown here is derived from an EMBL/GenBank/DDBJ whole genome shotgun (WGS) entry which is preliminary data.</text>
</comment>
<dbReference type="AlphaFoldDB" id="A0AAD2FC25"/>
<proteinExistence type="predicted"/>
<name>A0AAD2FC25_9STRA</name>
<feature type="compositionally biased region" description="Polar residues" evidence="1">
    <location>
        <begin position="431"/>
        <end position="441"/>
    </location>
</feature>
<dbReference type="Pfam" id="PF20710">
    <property type="entry name" value="DUF6824"/>
    <property type="match status" value="1"/>
</dbReference>
<feature type="region of interest" description="Disordered" evidence="1">
    <location>
        <begin position="415"/>
        <end position="441"/>
    </location>
</feature>
<organism evidence="3 4">
    <name type="scientific">Cylindrotheca closterium</name>
    <dbReference type="NCBI Taxonomy" id="2856"/>
    <lineage>
        <taxon>Eukaryota</taxon>
        <taxon>Sar</taxon>
        <taxon>Stramenopiles</taxon>
        <taxon>Ochrophyta</taxon>
        <taxon>Bacillariophyta</taxon>
        <taxon>Bacillariophyceae</taxon>
        <taxon>Bacillariophycidae</taxon>
        <taxon>Bacillariales</taxon>
        <taxon>Bacillariaceae</taxon>
        <taxon>Cylindrotheca</taxon>
    </lineage>
</organism>
<evidence type="ECO:0000313" key="4">
    <source>
        <dbReference type="Proteomes" id="UP001295423"/>
    </source>
</evidence>
<evidence type="ECO:0000313" key="3">
    <source>
        <dbReference type="EMBL" id="CAJ1899805.1"/>
    </source>
</evidence>
<reference evidence="3" key="1">
    <citation type="submission" date="2023-08" db="EMBL/GenBank/DDBJ databases">
        <authorList>
            <person name="Audoor S."/>
            <person name="Bilcke G."/>
        </authorList>
    </citation>
    <scope>NUCLEOTIDE SEQUENCE</scope>
</reference>
<evidence type="ECO:0000256" key="1">
    <source>
        <dbReference type="SAM" id="MobiDB-lite"/>
    </source>
</evidence>
<dbReference type="EMBL" id="CAKOGP040000001">
    <property type="protein sequence ID" value="CAJ1899805.1"/>
    <property type="molecule type" value="Genomic_DNA"/>
</dbReference>
<dbReference type="InterPro" id="IPR049227">
    <property type="entry name" value="DUF6824"/>
</dbReference>
<keyword evidence="4" id="KW-1185">Reference proteome</keyword>
<evidence type="ECO:0000259" key="2">
    <source>
        <dbReference type="Pfam" id="PF20710"/>
    </source>
</evidence>
<sequence length="441" mass="48977">MNGIDITNYDVLVAPPIPGESEEYQLDRGKNHAGNNRLEVFLNMHRSSYDSARSRADFGECDNIVEKIVATVCHQCVPKGRFLVSSSSNSGESVFWNQMDEQNAKLFLHSVLRPIRPPPMQEFFEEKKRRRRSSLLRRSASESMVLSVLDSKKKLSKMKLGGTQEEPDWMSTQAGGVTLRRMDVMLTDGGQALDPNSQSVGNNRLHVLIAMNASKYQNASIDEKEKILNEIVGTVKIWTGRFLVQGGNGYEKLSNEDAMNALRNIFALRAGQAIPKRSSLPNPSLVQLPIRASDPMAPPMMMNVTRQSSAPVLDLSRQSSASMINSGPDVNMPELETLRLAAVNNLKKKMARQKIASRLEDKSGRGSVNPQQQERQQIASPLGAARRPMMPSMAMKRQSSVFGISPDLMQELAAGIDDPDDYNNRDPLPPTQSNDFASKFM</sequence>
<feature type="region of interest" description="Disordered" evidence="1">
    <location>
        <begin position="353"/>
        <end position="387"/>
    </location>
</feature>
<dbReference type="Proteomes" id="UP001295423">
    <property type="component" value="Unassembled WGS sequence"/>
</dbReference>
<accession>A0AAD2FC25</accession>
<feature type="domain" description="DUF6824" evidence="2">
    <location>
        <begin position="196"/>
        <end position="259"/>
    </location>
</feature>
<gene>
    <name evidence="3" type="ORF">CYCCA115_LOCUS287</name>
</gene>
<protein>
    <recommendedName>
        <fullName evidence="2">DUF6824 domain-containing protein</fullName>
    </recommendedName>
</protein>